<dbReference type="PROSITE" id="PS01117">
    <property type="entry name" value="HTH_MARR_1"/>
    <property type="match status" value="1"/>
</dbReference>
<organism evidence="5 6">
    <name type="scientific">Paenibacillus hemerocallicola</name>
    <dbReference type="NCBI Taxonomy" id="1172614"/>
    <lineage>
        <taxon>Bacteria</taxon>
        <taxon>Bacillati</taxon>
        <taxon>Bacillota</taxon>
        <taxon>Bacilli</taxon>
        <taxon>Bacillales</taxon>
        <taxon>Paenibacillaceae</taxon>
        <taxon>Paenibacillus</taxon>
    </lineage>
</organism>
<dbReference type="GO" id="GO:0003677">
    <property type="term" value="F:DNA binding"/>
    <property type="evidence" value="ECO:0007669"/>
    <property type="project" value="UniProtKB-KW"/>
</dbReference>
<evidence type="ECO:0000259" key="4">
    <source>
        <dbReference type="PROSITE" id="PS50995"/>
    </source>
</evidence>
<evidence type="ECO:0000256" key="3">
    <source>
        <dbReference type="ARBA" id="ARBA00023163"/>
    </source>
</evidence>
<dbReference type="SMART" id="SM00347">
    <property type="entry name" value="HTH_MARR"/>
    <property type="match status" value="1"/>
</dbReference>
<dbReference type="InterPro" id="IPR036388">
    <property type="entry name" value="WH-like_DNA-bd_sf"/>
</dbReference>
<comment type="caution">
    <text evidence="5">The sequence shown here is derived from an EMBL/GenBank/DDBJ whole genome shotgun (WGS) entry which is preliminary data.</text>
</comment>
<proteinExistence type="predicted"/>
<dbReference type="Gene3D" id="1.10.10.10">
    <property type="entry name" value="Winged helix-like DNA-binding domain superfamily/Winged helix DNA-binding domain"/>
    <property type="match status" value="1"/>
</dbReference>
<keyword evidence="1" id="KW-0805">Transcription regulation</keyword>
<keyword evidence="6" id="KW-1185">Reference proteome</keyword>
<dbReference type="InterPro" id="IPR023187">
    <property type="entry name" value="Tscrpt_reg_MarR-type_CS"/>
</dbReference>
<name>A0A5C4T118_9BACL</name>
<gene>
    <name evidence="5" type="ORF">FE784_29880</name>
</gene>
<dbReference type="PROSITE" id="PS50995">
    <property type="entry name" value="HTH_MARR_2"/>
    <property type="match status" value="1"/>
</dbReference>
<evidence type="ECO:0000313" key="6">
    <source>
        <dbReference type="Proteomes" id="UP000307943"/>
    </source>
</evidence>
<reference evidence="5 6" key="1">
    <citation type="submission" date="2019-05" db="EMBL/GenBank/DDBJ databases">
        <title>We sequenced the genome of Paenibacillus hemerocallicola KCTC 33185 for further insight into its adaptation and study the phylogeny of Paenibacillus.</title>
        <authorList>
            <person name="Narsing Rao M.P."/>
        </authorList>
    </citation>
    <scope>NUCLEOTIDE SEQUENCE [LARGE SCALE GENOMIC DNA]</scope>
    <source>
        <strain evidence="5 6">KCTC 33185</strain>
    </source>
</reference>
<dbReference type="Proteomes" id="UP000307943">
    <property type="component" value="Unassembled WGS sequence"/>
</dbReference>
<dbReference type="SUPFAM" id="SSF46785">
    <property type="entry name" value="Winged helix' DNA-binding domain"/>
    <property type="match status" value="1"/>
</dbReference>
<dbReference type="EMBL" id="VDCQ01000056">
    <property type="protein sequence ID" value="TNJ62626.1"/>
    <property type="molecule type" value="Genomic_DNA"/>
</dbReference>
<dbReference type="PRINTS" id="PR00598">
    <property type="entry name" value="HTHMARR"/>
</dbReference>
<dbReference type="PANTHER" id="PTHR42756:SF1">
    <property type="entry name" value="TRANSCRIPTIONAL REPRESSOR OF EMRAB OPERON"/>
    <property type="match status" value="1"/>
</dbReference>
<evidence type="ECO:0000256" key="1">
    <source>
        <dbReference type="ARBA" id="ARBA00023015"/>
    </source>
</evidence>
<dbReference type="GO" id="GO:0003700">
    <property type="term" value="F:DNA-binding transcription factor activity"/>
    <property type="evidence" value="ECO:0007669"/>
    <property type="project" value="InterPro"/>
</dbReference>
<keyword evidence="3" id="KW-0804">Transcription</keyword>
<dbReference type="OrthoDB" id="2600328at2"/>
<dbReference type="Pfam" id="PF01047">
    <property type="entry name" value="MarR"/>
    <property type="match status" value="1"/>
</dbReference>
<dbReference type="PANTHER" id="PTHR42756">
    <property type="entry name" value="TRANSCRIPTIONAL REGULATOR, MARR"/>
    <property type="match status" value="1"/>
</dbReference>
<sequence>MTHFVVGYAKILENDLTAPQYFILQTLAAAEMRNCSELAGAMDVTLPAVTNLTNKLARKGYIERIVSETDRRNVYLRITDKGREVEARMIERYKELTEGLWSDFSEKEIDLLIASFEKMIRNFPIKS</sequence>
<dbReference type="InterPro" id="IPR000835">
    <property type="entry name" value="HTH_MarR-typ"/>
</dbReference>
<accession>A0A5C4T118</accession>
<keyword evidence="2" id="KW-0238">DNA-binding</keyword>
<dbReference type="RefSeq" id="WP_139605920.1">
    <property type="nucleotide sequence ID" value="NZ_VDCQ01000056.1"/>
</dbReference>
<dbReference type="AlphaFoldDB" id="A0A5C4T118"/>
<evidence type="ECO:0000313" key="5">
    <source>
        <dbReference type="EMBL" id="TNJ62626.1"/>
    </source>
</evidence>
<feature type="domain" description="HTH marR-type" evidence="4">
    <location>
        <begin position="1"/>
        <end position="121"/>
    </location>
</feature>
<dbReference type="InterPro" id="IPR036390">
    <property type="entry name" value="WH_DNA-bd_sf"/>
</dbReference>
<evidence type="ECO:0000256" key="2">
    <source>
        <dbReference type="ARBA" id="ARBA00023125"/>
    </source>
</evidence>
<protein>
    <submittedName>
        <fullName evidence="5">MarR family transcriptional regulator</fullName>
    </submittedName>
</protein>